<dbReference type="SMART" id="SM00595">
    <property type="entry name" value="MADF"/>
    <property type="match status" value="1"/>
</dbReference>
<dbReference type="PANTHER" id="PTHR31569:SF4">
    <property type="entry name" value="SWIM-TYPE DOMAIN-CONTAINING PROTEIN"/>
    <property type="match status" value="1"/>
</dbReference>
<feature type="region of interest" description="Disordered" evidence="2">
    <location>
        <begin position="206"/>
        <end position="228"/>
    </location>
</feature>
<dbReference type="Pfam" id="PF10545">
    <property type="entry name" value="MADF_DNA_bdg"/>
    <property type="match status" value="1"/>
</dbReference>
<reference evidence="6" key="1">
    <citation type="submission" date="2025-08" db="UniProtKB">
        <authorList>
            <consortium name="RefSeq"/>
        </authorList>
    </citation>
    <scope>IDENTIFICATION</scope>
</reference>
<name>A0ABM0JVI2_APLCA</name>
<dbReference type="InterPro" id="IPR006578">
    <property type="entry name" value="MADF-dom"/>
</dbReference>
<keyword evidence="1" id="KW-0539">Nucleus</keyword>
<sequence length="446" mass="50604">MKTKNSKQETALSLAMRSDLPLDTERPIMATIQEGANFQTYQELIDALRAFERDNHTLFIREGSKRFKGDGEVAQRLVYELLTFACKQGKRRQPTRSTGTRPNQKTFKVDCPARIRVVCKEVEGRCVLQVNKADLEHVGHPVGAEAFDLYPENRRYVADDEFRRLVLAGTSISGLKEYISTKYNKSLRNKDIYNYRRRICAEAGVSTGDSNSQTKGKKPKKRISGTDTTVAEQVVAEVQKRPQLYDYQHPAHTDKVAVEVGWAEIGLILDMTAENAKNMWNKLQRSYLRFKAKQASSERGMVNTFHLQEQMAFLDQHITVICTEENPQVSFELEEVEFDEYAHVQKCEDASGAMVVKPSLPSGGSSSVRAPSAGTAVIKHSPPKRMSDPFDSAWESRFNNRDPDLDFLQGLLPQIKELSKSRKREYFHSISSMLFTCLKEQDEAST</sequence>
<dbReference type="PANTHER" id="PTHR31569">
    <property type="entry name" value="SWIM-TYPE DOMAIN-CONTAINING PROTEIN"/>
    <property type="match status" value="1"/>
</dbReference>
<feature type="domain" description="MADF" evidence="3">
    <location>
        <begin position="233"/>
        <end position="319"/>
    </location>
</feature>
<dbReference type="Proteomes" id="UP000694888">
    <property type="component" value="Unplaced"/>
</dbReference>
<protein>
    <submittedName>
        <fullName evidence="6">Uncharacterized protein LOC101861372 isoform X1</fullName>
    </submittedName>
</protein>
<evidence type="ECO:0000259" key="3">
    <source>
        <dbReference type="PROSITE" id="PS51029"/>
    </source>
</evidence>
<feature type="region of interest" description="Disordered" evidence="2">
    <location>
        <begin position="361"/>
        <end position="387"/>
    </location>
</feature>
<dbReference type="PROSITE" id="PS51031">
    <property type="entry name" value="BESS"/>
    <property type="match status" value="1"/>
</dbReference>
<evidence type="ECO:0000313" key="6">
    <source>
        <dbReference type="RefSeq" id="XP_005102520.2"/>
    </source>
</evidence>
<dbReference type="GeneID" id="101861372"/>
<comment type="subcellular location">
    <subcellularLocation>
        <location evidence="1">Nucleus</location>
    </subcellularLocation>
</comment>
<dbReference type="PROSITE" id="PS51029">
    <property type="entry name" value="MADF"/>
    <property type="match status" value="1"/>
</dbReference>
<feature type="domain" description="BESS" evidence="4">
    <location>
        <begin position="401"/>
        <end position="440"/>
    </location>
</feature>
<dbReference type="RefSeq" id="XP_005102520.2">
    <property type="nucleotide sequence ID" value="XM_005102463.3"/>
</dbReference>
<organism evidence="5 6">
    <name type="scientific">Aplysia californica</name>
    <name type="common">California sea hare</name>
    <dbReference type="NCBI Taxonomy" id="6500"/>
    <lineage>
        <taxon>Eukaryota</taxon>
        <taxon>Metazoa</taxon>
        <taxon>Spiralia</taxon>
        <taxon>Lophotrochozoa</taxon>
        <taxon>Mollusca</taxon>
        <taxon>Gastropoda</taxon>
        <taxon>Heterobranchia</taxon>
        <taxon>Euthyneura</taxon>
        <taxon>Tectipleura</taxon>
        <taxon>Aplysiida</taxon>
        <taxon>Aplysioidea</taxon>
        <taxon>Aplysiidae</taxon>
        <taxon>Aplysia</taxon>
    </lineage>
</organism>
<dbReference type="InterPro" id="IPR052579">
    <property type="entry name" value="Zinc_finger_SWIM"/>
</dbReference>
<dbReference type="InterPro" id="IPR004210">
    <property type="entry name" value="BESS_motif"/>
</dbReference>
<evidence type="ECO:0000259" key="4">
    <source>
        <dbReference type="PROSITE" id="PS51031"/>
    </source>
</evidence>
<keyword evidence="5" id="KW-1185">Reference proteome</keyword>
<evidence type="ECO:0000256" key="2">
    <source>
        <dbReference type="SAM" id="MobiDB-lite"/>
    </source>
</evidence>
<gene>
    <name evidence="6" type="primary">LOC101861372</name>
</gene>
<accession>A0ABM0JVI2</accession>
<proteinExistence type="predicted"/>
<evidence type="ECO:0000256" key="1">
    <source>
        <dbReference type="PROSITE-ProRule" id="PRU00371"/>
    </source>
</evidence>
<evidence type="ECO:0000313" key="5">
    <source>
        <dbReference type="Proteomes" id="UP000694888"/>
    </source>
</evidence>